<gene>
    <name evidence="1" type="ORF">HKD39_10155</name>
</gene>
<accession>A0A849AC54</accession>
<dbReference type="EMBL" id="JABEND010000005">
    <property type="protein sequence ID" value="NNG36070.1"/>
    <property type="molecule type" value="Genomic_DNA"/>
</dbReference>
<dbReference type="PANTHER" id="PTHR33361:SF2">
    <property type="entry name" value="DUF885 DOMAIN-CONTAINING PROTEIN"/>
    <property type="match status" value="1"/>
</dbReference>
<reference evidence="1 2" key="1">
    <citation type="submission" date="2020-05" db="EMBL/GenBank/DDBJ databases">
        <title>Nakamurella sp. DB0629 isolated from air conditioner.</title>
        <authorList>
            <person name="Kim D.H."/>
            <person name="Kim D.-U."/>
        </authorList>
    </citation>
    <scope>NUCLEOTIDE SEQUENCE [LARGE SCALE GENOMIC DNA]</scope>
    <source>
        <strain evidence="1 2">DB0629</strain>
    </source>
</reference>
<evidence type="ECO:0000313" key="2">
    <source>
        <dbReference type="Proteomes" id="UP000562984"/>
    </source>
</evidence>
<organism evidence="1 2">
    <name type="scientific">Nakamurella aerolata</name>
    <dbReference type="NCBI Taxonomy" id="1656892"/>
    <lineage>
        <taxon>Bacteria</taxon>
        <taxon>Bacillati</taxon>
        <taxon>Actinomycetota</taxon>
        <taxon>Actinomycetes</taxon>
        <taxon>Nakamurellales</taxon>
        <taxon>Nakamurellaceae</taxon>
        <taxon>Nakamurella</taxon>
    </lineage>
</organism>
<dbReference type="PANTHER" id="PTHR33361">
    <property type="entry name" value="GLR0591 PROTEIN"/>
    <property type="match status" value="1"/>
</dbReference>
<dbReference type="Pfam" id="PF05960">
    <property type="entry name" value="DUF885"/>
    <property type="match status" value="1"/>
</dbReference>
<dbReference type="InterPro" id="IPR010281">
    <property type="entry name" value="DUF885"/>
</dbReference>
<dbReference type="RefSeq" id="WP_171199767.1">
    <property type="nucleotide sequence ID" value="NZ_JABEND010000005.1"/>
</dbReference>
<comment type="caution">
    <text evidence="1">The sequence shown here is derived from an EMBL/GenBank/DDBJ whole genome shotgun (WGS) entry which is preliminary data.</text>
</comment>
<evidence type="ECO:0000313" key="1">
    <source>
        <dbReference type="EMBL" id="NNG36070.1"/>
    </source>
</evidence>
<dbReference type="AlphaFoldDB" id="A0A849AC54"/>
<keyword evidence="2" id="KW-1185">Reference proteome</keyword>
<proteinExistence type="predicted"/>
<protein>
    <submittedName>
        <fullName evidence="1">DUF885 domain-containing protein</fullName>
    </submittedName>
</protein>
<dbReference type="Proteomes" id="UP000562984">
    <property type="component" value="Unassembled WGS sequence"/>
</dbReference>
<sequence>MTSRSITEISNSLIPKIAEHSPIYATYLGVPGHDDKLDDLSPAGRKAEADMVAEVIAEASAVEPADDAERLAKDVLLERLQVTKDQYDSGWTLADLNVIASPVQNIRQIFDLMPHETDEQRGTLARRMQAVPGALAGYRQSLASAAADGKVVARRQVQACITQCEVFAGGTEPGFFAELAGKAGAGDGSAVGQELTAGATAASSAYADLARFLTDELLPKAPEKDAVGRERYALESRSFLGATVDLEESYRWGWQEFLAIEAELREVAARIAPGESDPHAAADKLDDDPAYQVRGKDGLQQWMQQLSDSAVEELSKTHFDVQGPMRTLACSIAPPGGGVGAYYTGPTDDFSRPGTMWWSVEEGREVFSTWRETTTVYHEGVPGHHLQIATAVAAKDQLNDFQRLIAGTSGHAEGWALYAERLVRELGYLDDDGDLLGMLDAQLFRAARVVVDIGMHLELEIPEGTGFHEGERWTPELGLEFLLTRTISDPAHARDEIDRYLGWPGQAPAYKLGERVWLTGRDNARRRHGEAFDPKAFHTAALRAGGMGLDPLAALLDTL</sequence>
<name>A0A849AC54_9ACTN</name>